<reference evidence="8 9" key="1">
    <citation type="submission" date="2019-04" db="EMBL/GenBank/DDBJ databases">
        <title>An improved genome assembly and genetic linkage map for asparagus bean, Vigna unguiculata ssp. sesquipedialis.</title>
        <authorList>
            <person name="Xia Q."/>
            <person name="Zhang R."/>
            <person name="Dong Y."/>
        </authorList>
    </citation>
    <scope>NUCLEOTIDE SEQUENCE [LARGE SCALE GENOMIC DNA]</scope>
    <source>
        <tissue evidence="8">Leaf</tissue>
    </source>
</reference>
<dbReference type="GO" id="GO:0016567">
    <property type="term" value="P:protein ubiquitination"/>
    <property type="evidence" value="ECO:0007669"/>
    <property type="project" value="TreeGrafter"/>
</dbReference>
<keyword evidence="9" id="KW-1185">Reference proteome</keyword>
<dbReference type="Gene3D" id="3.30.40.10">
    <property type="entry name" value="Zinc/RING finger domain, C3HC4 (zinc finger)"/>
    <property type="match status" value="1"/>
</dbReference>
<keyword evidence="4 6" id="KW-0863">Zinc-finger</keyword>
<dbReference type="PANTHER" id="PTHR15710">
    <property type="entry name" value="E3 UBIQUITIN-PROTEIN LIGASE PRAJA"/>
    <property type="match status" value="1"/>
</dbReference>
<dbReference type="InterPro" id="IPR001841">
    <property type="entry name" value="Znf_RING"/>
</dbReference>
<evidence type="ECO:0000259" key="7">
    <source>
        <dbReference type="PROSITE" id="PS50089"/>
    </source>
</evidence>
<feature type="domain" description="RING-type" evidence="7">
    <location>
        <begin position="165"/>
        <end position="206"/>
    </location>
</feature>
<evidence type="ECO:0000256" key="5">
    <source>
        <dbReference type="ARBA" id="ARBA00022833"/>
    </source>
</evidence>
<dbReference type="Proteomes" id="UP000501690">
    <property type="component" value="Linkage Group LG10"/>
</dbReference>
<evidence type="ECO:0000256" key="4">
    <source>
        <dbReference type="ARBA" id="ARBA00022771"/>
    </source>
</evidence>
<keyword evidence="3" id="KW-0479">Metal-binding</keyword>
<gene>
    <name evidence="8" type="ORF">DEO72_LG10g3635</name>
</gene>
<dbReference type="SMART" id="SM00184">
    <property type="entry name" value="RING"/>
    <property type="match status" value="1"/>
</dbReference>
<dbReference type="PANTHER" id="PTHR15710:SF77">
    <property type="entry name" value="RING-H2 FINGER PROTEIN ATL21B"/>
    <property type="match status" value="1"/>
</dbReference>
<dbReference type="EC" id="2.3.2.27" evidence="2"/>
<dbReference type="AlphaFoldDB" id="A0A4D6NET6"/>
<dbReference type="GO" id="GO:0005737">
    <property type="term" value="C:cytoplasm"/>
    <property type="evidence" value="ECO:0007669"/>
    <property type="project" value="TreeGrafter"/>
</dbReference>
<dbReference type="GO" id="GO:0008270">
    <property type="term" value="F:zinc ion binding"/>
    <property type="evidence" value="ECO:0007669"/>
    <property type="project" value="UniProtKB-KW"/>
</dbReference>
<evidence type="ECO:0000256" key="6">
    <source>
        <dbReference type="PROSITE-ProRule" id="PRU00175"/>
    </source>
</evidence>
<dbReference type="InterPro" id="IPR013083">
    <property type="entry name" value="Znf_RING/FYVE/PHD"/>
</dbReference>
<evidence type="ECO:0000313" key="9">
    <source>
        <dbReference type="Proteomes" id="UP000501690"/>
    </source>
</evidence>
<organism evidence="8 9">
    <name type="scientific">Vigna unguiculata</name>
    <name type="common">Cowpea</name>
    <dbReference type="NCBI Taxonomy" id="3917"/>
    <lineage>
        <taxon>Eukaryota</taxon>
        <taxon>Viridiplantae</taxon>
        <taxon>Streptophyta</taxon>
        <taxon>Embryophyta</taxon>
        <taxon>Tracheophyta</taxon>
        <taxon>Spermatophyta</taxon>
        <taxon>Magnoliopsida</taxon>
        <taxon>eudicotyledons</taxon>
        <taxon>Gunneridae</taxon>
        <taxon>Pentapetalae</taxon>
        <taxon>rosids</taxon>
        <taxon>fabids</taxon>
        <taxon>Fabales</taxon>
        <taxon>Fabaceae</taxon>
        <taxon>Papilionoideae</taxon>
        <taxon>50 kb inversion clade</taxon>
        <taxon>NPAAA clade</taxon>
        <taxon>indigoferoid/millettioid clade</taxon>
        <taxon>Phaseoleae</taxon>
        <taxon>Vigna</taxon>
    </lineage>
</organism>
<accession>A0A4D6NET6</accession>
<evidence type="ECO:0000256" key="2">
    <source>
        <dbReference type="ARBA" id="ARBA00012483"/>
    </source>
</evidence>
<dbReference type="SUPFAM" id="SSF57850">
    <property type="entry name" value="RING/U-box"/>
    <property type="match status" value="1"/>
</dbReference>
<dbReference type="Pfam" id="PF13639">
    <property type="entry name" value="zf-RING_2"/>
    <property type="match status" value="1"/>
</dbReference>
<evidence type="ECO:0000313" key="8">
    <source>
        <dbReference type="EMBL" id="QCE12393.1"/>
    </source>
</evidence>
<dbReference type="PROSITE" id="PS50089">
    <property type="entry name" value="ZF_RING_2"/>
    <property type="match status" value="1"/>
</dbReference>
<name>A0A4D6NET6_VIGUN</name>
<evidence type="ECO:0000256" key="3">
    <source>
        <dbReference type="ARBA" id="ARBA00022723"/>
    </source>
</evidence>
<dbReference type="EMBL" id="CP039354">
    <property type="protein sequence ID" value="QCE12393.1"/>
    <property type="molecule type" value="Genomic_DNA"/>
</dbReference>
<protein>
    <recommendedName>
        <fullName evidence="2">RING-type E3 ubiquitin transferase</fullName>
        <ecNumber evidence="2">2.3.2.27</ecNumber>
    </recommendedName>
</protein>
<keyword evidence="5" id="KW-0862">Zinc</keyword>
<proteinExistence type="predicted"/>
<comment type="catalytic activity">
    <reaction evidence="1">
        <text>S-ubiquitinyl-[E2 ubiquitin-conjugating enzyme]-L-cysteine + [acceptor protein]-L-lysine = [E2 ubiquitin-conjugating enzyme]-L-cysteine + N(6)-ubiquitinyl-[acceptor protein]-L-lysine.</text>
        <dbReference type="EC" id="2.3.2.27"/>
    </reaction>
</comment>
<sequence>MATLGSIRRHHFWMQIENGVKVKASDILKINVTIGARYVHSVHSIETILLKKSLSISYQDFIVNNQDFLRSFMFDPRCSTCFTPSIIDRLSGQIVNMSIDTIKFCRGEKSVDSERQRQELPFNLHIIVEILLPGETTMIPQSEEVIDSLNTFTTSSSLKTKTENCSICMEDLRFTHELSSTPCDHYFHHQCIVKWFKISYTCPICRYPILRS</sequence>
<evidence type="ECO:0000256" key="1">
    <source>
        <dbReference type="ARBA" id="ARBA00000900"/>
    </source>
</evidence>
<dbReference type="GO" id="GO:0061630">
    <property type="term" value="F:ubiquitin protein ligase activity"/>
    <property type="evidence" value="ECO:0007669"/>
    <property type="project" value="UniProtKB-EC"/>
</dbReference>